<evidence type="ECO:0000259" key="8">
    <source>
        <dbReference type="PROSITE" id="PS50928"/>
    </source>
</evidence>
<keyword evidence="6 7" id="KW-0472">Membrane</keyword>
<evidence type="ECO:0000313" key="9">
    <source>
        <dbReference type="EMBL" id="HIS91892.1"/>
    </source>
</evidence>
<feature type="transmembrane region" description="Helical" evidence="7">
    <location>
        <begin position="228"/>
        <end position="250"/>
    </location>
</feature>
<reference evidence="9" key="2">
    <citation type="journal article" date="2021" name="PeerJ">
        <title>Extensive microbial diversity within the chicken gut microbiome revealed by metagenomics and culture.</title>
        <authorList>
            <person name="Gilroy R."/>
            <person name="Ravi A."/>
            <person name="Getino M."/>
            <person name="Pursley I."/>
            <person name="Horton D.L."/>
            <person name="Alikhan N.F."/>
            <person name="Baker D."/>
            <person name="Gharbi K."/>
            <person name="Hall N."/>
            <person name="Watson M."/>
            <person name="Adriaenssens E.M."/>
            <person name="Foster-Nyarko E."/>
            <person name="Jarju S."/>
            <person name="Secka A."/>
            <person name="Antonio M."/>
            <person name="Oren A."/>
            <person name="Chaudhuri R.R."/>
            <person name="La Ragione R."/>
            <person name="Hildebrand F."/>
            <person name="Pallen M.J."/>
        </authorList>
    </citation>
    <scope>NUCLEOTIDE SEQUENCE</scope>
    <source>
        <strain evidence="9">13766</strain>
    </source>
</reference>
<dbReference type="PANTHER" id="PTHR30465">
    <property type="entry name" value="INNER MEMBRANE ABC TRANSPORTER"/>
    <property type="match status" value="1"/>
</dbReference>
<reference evidence="9" key="1">
    <citation type="submission" date="2020-10" db="EMBL/GenBank/DDBJ databases">
        <authorList>
            <person name="Gilroy R."/>
        </authorList>
    </citation>
    <scope>NUCLEOTIDE SEQUENCE</scope>
    <source>
        <strain evidence="9">13766</strain>
    </source>
</reference>
<evidence type="ECO:0000256" key="7">
    <source>
        <dbReference type="RuleBase" id="RU363032"/>
    </source>
</evidence>
<sequence length="313" mass="35154">MLKYCLKRLGASLITLVIIISVVFILVRQMPIEGYFDNFDKLDEAVIEATLQKMGLRDPIFVQLKNFFVQLLHGDLGTSVRYRIGAPIAGIIAEKAPISAQIGLSSMAVALVLGIPLGAAMARSKSKFWDKFGTLFIVLITAVPSAVYYIFIQMYATEWFHIPMLFDRHNFVTWLLPIFSMALGNIAYYAMWLRRYMVDEMNKDYVRLARAKGVPEKKMMMRHVFRNAFVPMIQYIPSSILYTIGGSIYVESLYSIPGMGGLLVDVIGRQDNPMVQAIVIIYSCIGIVGLLLGDILMGVLDPRISFAKKEGAR</sequence>
<evidence type="ECO:0000256" key="2">
    <source>
        <dbReference type="ARBA" id="ARBA00022448"/>
    </source>
</evidence>
<dbReference type="InterPro" id="IPR045621">
    <property type="entry name" value="BPD_transp_1_N"/>
</dbReference>
<keyword evidence="5 7" id="KW-1133">Transmembrane helix</keyword>
<keyword evidence="4 7" id="KW-0812">Transmembrane</keyword>
<dbReference type="InterPro" id="IPR000515">
    <property type="entry name" value="MetI-like"/>
</dbReference>
<evidence type="ECO:0000256" key="6">
    <source>
        <dbReference type="ARBA" id="ARBA00023136"/>
    </source>
</evidence>
<keyword evidence="2 7" id="KW-0813">Transport</keyword>
<feature type="transmembrane region" description="Helical" evidence="7">
    <location>
        <begin position="102"/>
        <end position="120"/>
    </location>
</feature>
<dbReference type="GO" id="GO:0055085">
    <property type="term" value="P:transmembrane transport"/>
    <property type="evidence" value="ECO:0007669"/>
    <property type="project" value="InterPro"/>
</dbReference>
<organism evidence="9 10">
    <name type="scientific">Candidatus Alectryocaccomicrobium excrementavium</name>
    <dbReference type="NCBI Taxonomy" id="2840668"/>
    <lineage>
        <taxon>Bacteria</taxon>
        <taxon>Bacillati</taxon>
        <taxon>Bacillota</taxon>
        <taxon>Clostridia</taxon>
        <taxon>Candidatus Alectryocaccomicrobium</taxon>
    </lineage>
</organism>
<evidence type="ECO:0000256" key="3">
    <source>
        <dbReference type="ARBA" id="ARBA00022475"/>
    </source>
</evidence>
<evidence type="ECO:0000256" key="1">
    <source>
        <dbReference type="ARBA" id="ARBA00004651"/>
    </source>
</evidence>
<proteinExistence type="inferred from homology"/>
<dbReference type="SUPFAM" id="SSF161098">
    <property type="entry name" value="MetI-like"/>
    <property type="match status" value="1"/>
</dbReference>
<evidence type="ECO:0000256" key="4">
    <source>
        <dbReference type="ARBA" id="ARBA00022692"/>
    </source>
</evidence>
<feature type="domain" description="ABC transmembrane type-1" evidence="8">
    <location>
        <begin position="96"/>
        <end position="293"/>
    </location>
</feature>
<comment type="subcellular location">
    <subcellularLocation>
        <location evidence="1 7">Cell membrane</location>
        <topology evidence="1 7">Multi-pass membrane protein</topology>
    </subcellularLocation>
</comment>
<evidence type="ECO:0000256" key="5">
    <source>
        <dbReference type="ARBA" id="ARBA00022989"/>
    </source>
</evidence>
<feature type="transmembrane region" description="Helical" evidence="7">
    <location>
        <begin position="279"/>
        <end position="300"/>
    </location>
</feature>
<keyword evidence="3" id="KW-1003">Cell membrane</keyword>
<dbReference type="EMBL" id="DVJN01000051">
    <property type="protein sequence ID" value="HIS91892.1"/>
    <property type="molecule type" value="Genomic_DNA"/>
</dbReference>
<dbReference type="Proteomes" id="UP000824140">
    <property type="component" value="Unassembled WGS sequence"/>
</dbReference>
<feature type="transmembrane region" description="Helical" evidence="7">
    <location>
        <begin position="171"/>
        <end position="193"/>
    </location>
</feature>
<feature type="transmembrane region" description="Helical" evidence="7">
    <location>
        <begin position="9"/>
        <end position="27"/>
    </location>
</feature>
<dbReference type="GO" id="GO:0005886">
    <property type="term" value="C:plasma membrane"/>
    <property type="evidence" value="ECO:0007669"/>
    <property type="project" value="UniProtKB-SubCell"/>
</dbReference>
<dbReference type="Pfam" id="PF00528">
    <property type="entry name" value="BPD_transp_1"/>
    <property type="match status" value="1"/>
</dbReference>
<comment type="caution">
    <text evidence="9">The sequence shown here is derived from an EMBL/GenBank/DDBJ whole genome shotgun (WGS) entry which is preliminary data.</text>
</comment>
<dbReference type="InterPro" id="IPR035906">
    <property type="entry name" value="MetI-like_sf"/>
</dbReference>
<name>A0A9D1FYW0_9FIRM</name>
<feature type="transmembrane region" description="Helical" evidence="7">
    <location>
        <begin position="132"/>
        <end position="151"/>
    </location>
</feature>
<accession>A0A9D1FYW0</accession>
<dbReference type="PROSITE" id="PS50928">
    <property type="entry name" value="ABC_TM1"/>
    <property type="match status" value="1"/>
</dbReference>
<dbReference type="Gene3D" id="1.10.3720.10">
    <property type="entry name" value="MetI-like"/>
    <property type="match status" value="1"/>
</dbReference>
<dbReference type="CDD" id="cd06261">
    <property type="entry name" value="TM_PBP2"/>
    <property type="match status" value="1"/>
</dbReference>
<gene>
    <name evidence="9" type="ORF">IAA84_02630</name>
</gene>
<dbReference type="Pfam" id="PF19300">
    <property type="entry name" value="BPD_transp_1_N"/>
    <property type="match status" value="1"/>
</dbReference>
<protein>
    <submittedName>
        <fullName evidence="9">ABC transporter permease</fullName>
    </submittedName>
</protein>
<comment type="similarity">
    <text evidence="7">Belongs to the binding-protein-dependent transport system permease family.</text>
</comment>
<dbReference type="PANTHER" id="PTHR30465:SF0">
    <property type="entry name" value="OLIGOPEPTIDE TRANSPORT SYSTEM PERMEASE PROTEIN APPB"/>
    <property type="match status" value="1"/>
</dbReference>
<evidence type="ECO:0000313" key="10">
    <source>
        <dbReference type="Proteomes" id="UP000824140"/>
    </source>
</evidence>
<dbReference type="AlphaFoldDB" id="A0A9D1FYW0"/>